<dbReference type="Proteomes" id="UP000028828">
    <property type="component" value="Unassembled WGS sequence"/>
</dbReference>
<evidence type="ECO:0000313" key="3">
    <source>
        <dbReference type="Proteomes" id="UP000028828"/>
    </source>
</evidence>
<dbReference type="Pfam" id="PF14531">
    <property type="entry name" value="Kinase-like"/>
    <property type="match status" value="1"/>
</dbReference>
<name>A0A086J8E0_TOXGO</name>
<dbReference type="EMBL" id="AEYI02002393">
    <property type="protein sequence ID" value="KFG28408.1"/>
    <property type="molecule type" value="Genomic_DNA"/>
</dbReference>
<organism evidence="2 3">
    <name type="scientific">Toxoplasma gondii p89</name>
    <dbReference type="NCBI Taxonomy" id="943119"/>
    <lineage>
        <taxon>Eukaryota</taxon>
        <taxon>Sar</taxon>
        <taxon>Alveolata</taxon>
        <taxon>Apicomplexa</taxon>
        <taxon>Conoidasida</taxon>
        <taxon>Coccidia</taxon>
        <taxon>Eucoccidiorida</taxon>
        <taxon>Eimeriorina</taxon>
        <taxon>Sarcocystidae</taxon>
        <taxon>Toxoplasma</taxon>
    </lineage>
</organism>
<dbReference type="Gene3D" id="3.30.200.20">
    <property type="entry name" value="Phosphorylase Kinase, domain 1"/>
    <property type="match status" value="1"/>
</dbReference>
<proteinExistence type="predicted"/>
<accession>A0A086J8E0</accession>
<sequence>MVSEATDKVTGEKIAVLVDHTSTKGSRKDMDKQWHYVPCAVLFGKVKNSITACNLQRFLVPFYFARIPERPITQEARQGARKAGSLMPCRCCLDSG</sequence>
<comment type="caution">
    <text evidence="2">The sequence shown here is derived from an EMBL/GenBank/DDBJ whole genome shotgun (WGS) entry which is preliminary data.</text>
</comment>
<protein>
    <submittedName>
        <fullName evidence="2">Putative rhoptry protein ROP7</fullName>
    </submittedName>
</protein>
<evidence type="ECO:0000313" key="2">
    <source>
        <dbReference type="EMBL" id="KFG28408.1"/>
    </source>
</evidence>
<feature type="domain" description="Rhoptry Protein kinase-like" evidence="1">
    <location>
        <begin position="3"/>
        <end position="80"/>
    </location>
</feature>
<reference evidence="2 3" key="1">
    <citation type="submission" date="2014-03" db="EMBL/GenBank/DDBJ databases">
        <authorList>
            <person name="Sibley D."/>
            <person name="Venepally P."/>
            <person name="Karamycheva S."/>
            <person name="Hadjithomas M."/>
            <person name="Khan A."/>
            <person name="Brunk B."/>
            <person name="Roos D."/>
            <person name="Caler E."/>
            <person name="Lorenzi H."/>
        </authorList>
    </citation>
    <scope>NUCLEOTIDE SEQUENCE [LARGE SCALE GENOMIC DNA]</scope>
    <source>
        <strain evidence="3">p89</strain>
    </source>
</reference>
<dbReference type="InterPro" id="IPR027916">
    <property type="entry name" value="Kinase-like_dom_ROP"/>
</dbReference>
<gene>
    <name evidence="2" type="ORF">TGP89_296015</name>
</gene>
<dbReference type="VEuPathDB" id="ToxoDB:TGP89_296015"/>
<evidence type="ECO:0000259" key="1">
    <source>
        <dbReference type="Pfam" id="PF14531"/>
    </source>
</evidence>
<dbReference type="AlphaFoldDB" id="A0A086J8E0"/>